<evidence type="ECO:0000313" key="3">
    <source>
        <dbReference type="EMBL" id="MFC5175469.1"/>
    </source>
</evidence>
<keyword evidence="2" id="KW-1133">Transmembrane helix</keyword>
<keyword evidence="2" id="KW-0812">Transmembrane</keyword>
<sequence length="244" mass="25726">MSTATAPPVPAPPPVAPPRRSWTPGRVVGVVGGSLALLVALVLLAAGAFLRLGDGFLRDSDGYLSTSEMSFDSPGFAVRSQSVHLPGWGDDQRPQDWLGTVRVQAHALTDDGVFLGIARTSDVNAWLDGVAHTRIVRRDGDGTVTTYVDGGAPVTAARDADFWVASTDGPDQQTLTWEPEAGTWSLVVMNDQGTRPVSTDVSVGAELPVLDRVTLTLLLSGLVFLVLGVPLLWWGAARAGLPRP</sequence>
<evidence type="ECO:0000256" key="2">
    <source>
        <dbReference type="SAM" id="Phobius"/>
    </source>
</evidence>
<keyword evidence="4" id="KW-1185">Reference proteome</keyword>
<organism evidence="3 4">
    <name type="scientific">Nocardioides taihuensis</name>
    <dbReference type="NCBI Taxonomy" id="1835606"/>
    <lineage>
        <taxon>Bacteria</taxon>
        <taxon>Bacillati</taxon>
        <taxon>Actinomycetota</taxon>
        <taxon>Actinomycetes</taxon>
        <taxon>Propionibacteriales</taxon>
        <taxon>Nocardioidaceae</taxon>
        <taxon>Nocardioides</taxon>
    </lineage>
</organism>
<feature type="transmembrane region" description="Helical" evidence="2">
    <location>
        <begin position="215"/>
        <end position="236"/>
    </location>
</feature>
<dbReference type="Proteomes" id="UP001596087">
    <property type="component" value="Unassembled WGS sequence"/>
</dbReference>
<dbReference type="EMBL" id="JBHSKD010000002">
    <property type="protein sequence ID" value="MFC5175469.1"/>
    <property type="molecule type" value="Genomic_DNA"/>
</dbReference>
<feature type="transmembrane region" description="Helical" evidence="2">
    <location>
        <begin position="27"/>
        <end position="50"/>
    </location>
</feature>
<reference evidence="4" key="1">
    <citation type="journal article" date="2019" name="Int. J. Syst. Evol. Microbiol.">
        <title>The Global Catalogue of Microorganisms (GCM) 10K type strain sequencing project: providing services to taxonomists for standard genome sequencing and annotation.</title>
        <authorList>
            <consortium name="The Broad Institute Genomics Platform"/>
            <consortium name="The Broad Institute Genome Sequencing Center for Infectious Disease"/>
            <person name="Wu L."/>
            <person name="Ma J."/>
        </authorList>
    </citation>
    <scope>NUCLEOTIDE SEQUENCE [LARGE SCALE GENOMIC DNA]</scope>
    <source>
        <strain evidence="4">DFY41</strain>
    </source>
</reference>
<comment type="caution">
    <text evidence="3">The sequence shown here is derived from an EMBL/GenBank/DDBJ whole genome shotgun (WGS) entry which is preliminary data.</text>
</comment>
<name>A0ABW0BDS7_9ACTN</name>
<feature type="compositionally biased region" description="Pro residues" evidence="1">
    <location>
        <begin position="7"/>
        <end position="17"/>
    </location>
</feature>
<evidence type="ECO:0000313" key="4">
    <source>
        <dbReference type="Proteomes" id="UP001596087"/>
    </source>
</evidence>
<evidence type="ECO:0008006" key="5">
    <source>
        <dbReference type="Google" id="ProtNLM"/>
    </source>
</evidence>
<gene>
    <name evidence="3" type="ORF">ACFPGP_02215</name>
</gene>
<feature type="region of interest" description="Disordered" evidence="1">
    <location>
        <begin position="1"/>
        <end position="21"/>
    </location>
</feature>
<protein>
    <recommendedName>
        <fullName evidence="5">DUF4178 domain-containing protein</fullName>
    </recommendedName>
</protein>
<keyword evidence="2" id="KW-0472">Membrane</keyword>
<evidence type="ECO:0000256" key="1">
    <source>
        <dbReference type="SAM" id="MobiDB-lite"/>
    </source>
</evidence>
<dbReference type="RefSeq" id="WP_378586274.1">
    <property type="nucleotide sequence ID" value="NZ_JBHSKD010000002.1"/>
</dbReference>
<proteinExistence type="predicted"/>
<accession>A0ABW0BDS7</accession>